<dbReference type="PANTHER" id="PTHR42703:SF1">
    <property type="entry name" value="NA(+)_H(+) ANTIPORTER SUBUNIT D1"/>
    <property type="match status" value="1"/>
</dbReference>
<reference evidence="10 11" key="1">
    <citation type="submission" date="2020-02" db="EMBL/GenBank/DDBJ databases">
        <authorList>
            <person name="Li X.-J."/>
            <person name="Han X.-M."/>
        </authorList>
    </citation>
    <scope>NUCLEOTIDE SEQUENCE [LARGE SCALE GENOMIC DNA]</scope>
    <source>
        <strain evidence="10 11">CCTCC AB 2017055</strain>
    </source>
</reference>
<feature type="transmembrane region" description="Helical" evidence="8">
    <location>
        <begin position="134"/>
        <end position="153"/>
    </location>
</feature>
<feature type="transmembrane region" description="Helical" evidence="8">
    <location>
        <begin position="327"/>
        <end position="348"/>
    </location>
</feature>
<feature type="transmembrane region" description="Helical" evidence="8">
    <location>
        <begin position="300"/>
        <end position="321"/>
    </location>
</feature>
<feature type="transmembrane region" description="Helical" evidence="8">
    <location>
        <begin position="465"/>
        <end position="484"/>
    </location>
</feature>
<dbReference type="PANTHER" id="PTHR42703">
    <property type="entry name" value="NADH DEHYDROGENASE"/>
    <property type="match status" value="1"/>
</dbReference>
<dbReference type="InterPro" id="IPR050586">
    <property type="entry name" value="CPA3_Na-H_Antiporter_D"/>
</dbReference>
<comment type="subcellular location">
    <subcellularLocation>
        <location evidence="1">Cell membrane</location>
        <topology evidence="1">Multi-pass membrane protein</topology>
    </subcellularLocation>
    <subcellularLocation>
        <location evidence="7">Membrane</location>
        <topology evidence="7">Multi-pass membrane protein</topology>
    </subcellularLocation>
</comment>
<keyword evidence="4 7" id="KW-0812">Transmembrane</keyword>
<dbReference type="InterPro" id="IPR003918">
    <property type="entry name" value="NADH_UbQ_OxRdtase"/>
</dbReference>
<feature type="transmembrane region" description="Helical" evidence="8">
    <location>
        <begin position="210"/>
        <end position="232"/>
    </location>
</feature>
<feature type="transmembrane region" description="Helical" evidence="8">
    <location>
        <begin position="239"/>
        <end position="260"/>
    </location>
</feature>
<keyword evidence="5 8" id="KW-1133">Transmembrane helix</keyword>
<dbReference type="EMBL" id="JAAGOA010000012">
    <property type="protein sequence ID" value="NEE02011.1"/>
    <property type="molecule type" value="Genomic_DNA"/>
</dbReference>
<dbReference type="RefSeq" id="WP_163740183.1">
    <property type="nucleotide sequence ID" value="NZ_JAAGOA010000012.1"/>
</dbReference>
<feature type="transmembrane region" description="Helical" evidence="8">
    <location>
        <begin position="165"/>
        <end position="186"/>
    </location>
</feature>
<evidence type="ECO:0000256" key="1">
    <source>
        <dbReference type="ARBA" id="ARBA00004651"/>
    </source>
</evidence>
<sequence>MNGAVPLLVLGPLLGSAVSLLLGPWPRLQRALGAVVLTGSLAVAASLLVAADDTGPVVARLSGWDAPAGITLVADRLSALVLTIALAICLAIFGYAIGQGSAEDRVEHVPSVFHPTYLALVAGINMALLSGDLFNLFVGLEVMLASSYVLITLGATSERVRLGAMYIVISLGASIGLLTTVALFYATTGTVNLADLSTVLSDVPPPVRTALQLMLLLTLATKAAVVPLHMWLPDSYPSAPAPITALFAALLTKIAVYALIRTQTLLFPREEPWLLLLVLAGATMLVGVVGGLVQDDANRLLSFLLVGHIGYMLFGLALASAEGLRGSIIYLVHHMTAQAALFLVIDLAQRRRGSTSLSELGRATAAAPALSGLILIAALNFGSVPPLAGFVAKLALLQAAVTDGTAAVMAVAAVAVLAALLTLAVMGRIFVQLYWGAPPAELSEPDGDAIDVHSRTSMRLMRGSTTVVVSAGIVLAAAAGPLAAVTGRAAEDLTVRTPYQEAVLGDLGGLP</sequence>
<dbReference type="InterPro" id="IPR001750">
    <property type="entry name" value="ND/Mrp_TM"/>
</dbReference>
<evidence type="ECO:0000256" key="6">
    <source>
        <dbReference type="ARBA" id="ARBA00023136"/>
    </source>
</evidence>
<dbReference type="GO" id="GO:0008137">
    <property type="term" value="F:NADH dehydrogenase (ubiquinone) activity"/>
    <property type="evidence" value="ECO:0007669"/>
    <property type="project" value="InterPro"/>
</dbReference>
<evidence type="ECO:0000256" key="3">
    <source>
        <dbReference type="ARBA" id="ARBA00022475"/>
    </source>
</evidence>
<feature type="transmembrane region" description="Helical" evidence="8">
    <location>
        <begin position="360"/>
        <end position="384"/>
    </location>
</feature>
<evidence type="ECO:0000259" key="9">
    <source>
        <dbReference type="Pfam" id="PF00361"/>
    </source>
</evidence>
<feature type="transmembrane region" description="Helical" evidence="8">
    <location>
        <begin position="6"/>
        <end position="25"/>
    </location>
</feature>
<comment type="similarity">
    <text evidence="2">Belongs to the CPA3 antiporters (TC 2.A.63) subunit D family.</text>
</comment>
<feature type="transmembrane region" description="Helical" evidence="8">
    <location>
        <begin position="272"/>
        <end position="293"/>
    </location>
</feature>
<evidence type="ECO:0000256" key="8">
    <source>
        <dbReference type="SAM" id="Phobius"/>
    </source>
</evidence>
<gene>
    <name evidence="10" type="ORF">G1H10_17695</name>
</gene>
<feature type="transmembrane region" description="Helical" evidence="8">
    <location>
        <begin position="77"/>
        <end position="97"/>
    </location>
</feature>
<keyword evidence="11" id="KW-1185">Reference proteome</keyword>
<evidence type="ECO:0000313" key="11">
    <source>
        <dbReference type="Proteomes" id="UP000475214"/>
    </source>
</evidence>
<dbReference type="Pfam" id="PF00361">
    <property type="entry name" value="Proton_antipo_M"/>
    <property type="match status" value="1"/>
</dbReference>
<evidence type="ECO:0000256" key="4">
    <source>
        <dbReference type="ARBA" id="ARBA00022692"/>
    </source>
</evidence>
<keyword evidence="6 8" id="KW-0472">Membrane</keyword>
<feature type="transmembrane region" description="Helical" evidence="8">
    <location>
        <begin position="404"/>
        <end position="425"/>
    </location>
</feature>
<accession>A0A6L9SBT4</accession>
<organism evidence="10 11">
    <name type="scientific">Phytoactinopolyspora halotolerans</name>
    <dbReference type="NCBI Taxonomy" id="1981512"/>
    <lineage>
        <taxon>Bacteria</taxon>
        <taxon>Bacillati</taxon>
        <taxon>Actinomycetota</taxon>
        <taxon>Actinomycetes</taxon>
        <taxon>Jiangellales</taxon>
        <taxon>Jiangellaceae</taxon>
        <taxon>Phytoactinopolyspora</taxon>
    </lineage>
</organism>
<protein>
    <submittedName>
        <fullName evidence="10">Na+/H+ antiporter subunit D</fullName>
    </submittedName>
</protein>
<dbReference type="PRINTS" id="PR01437">
    <property type="entry name" value="NUOXDRDTASE4"/>
</dbReference>
<evidence type="ECO:0000256" key="7">
    <source>
        <dbReference type="RuleBase" id="RU000320"/>
    </source>
</evidence>
<feature type="transmembrane region" description="Helical" evidence="8">
    <location>
        <begin position="32"/>
        <end position="51"/>
    </location>
</feature>
<keyword evidence="3" id="KW-1003">Cell membrane</keyword>
<evidence type="ECO:0000256" key="2">
    <source>
        <dbReference type="ARBA" id="ARBA00005346"/>
    </source>
</evidence>
<name>A0A6L9SBT4_9ACTN</name>
<feature type="transmembrane region" description="Helical" evidence="8">
    <location>
        <begin position="109"/>
        <end position="128"/>
    </location>
</feature>
<comment type="caution">
    <text evidence="10">The sequence shown here is derived from an EMBL/GenBank/DDBJ whole genome shotgun (WGS) entry which is preliminary data.</text>
</comment>
<dbReference type="Proteomes" id="UP000475214">
    <property type="component" value="Unassembled WGS sequence"/>
</dbReference>
<dbReference type="GO" id="GO:0042773">
    <property type="term" value="P:ATP synthesis coupled electron transport"/>
    <property type="evidence" value="ECO:0007669"/>
    <property type="project" value="InterPro"/>
</dbReference>
<evidence type="ECO:0000313" key="10">
    <source>
        <dbReference type="EMBL" id="NEE02011.1"/>
    </source>
</evidence>
<dbReference type="GO" id="GO:0005886">
    <property type="term" value="C:plasma membrane"/>
    <property type="evidence" value="ECO:0007669"/>
    <property type="project" value="UniProtKB-SubCell"/>
</dbReference>
<proteinExistence type="inferred from homology"/>
<dbReference type="AlphaFoldDB" id="A0A6L9SBT4"/>
<evidence type="ECO:0000256" key="5">
    <source>
        <dbReference type="ARBA" id="ARBA00022989"/>
    </source>
</evidence>
<feature type="domain" description="NADH:quinone oxidoreductase/Mrp antiporter transmembrane" evidence="9">
    <location>
        <begin position="130"/>
        <end position="414"/>
    </location>
</feature>